<dbReference type="HOGENOM" id="CLU_038716_1_0_1"/>
<dbReference type="GeneID" id="9594232"/>
<protein>
    <recommendedName>
        <fullName evidence="4">Isomerase YbhE</fullName>
    </recommendedName>
</protein>
<organism evidence="3">
    <name type="scientific">Schizophyllum commune (strain H4-8 / FGSC 9210)</name>
    <name type="common">Split gill fungus</name>
    <dbReference type="NCBI Taxonomy" id="578458"/>
    <lineage>
        <taxon>Eukaryota</taxon>
        <taxon>Fungi</taxon>
        <taxon>Dikarya</taxon>
        <taxon>Basidiomycota</taxon>
        <taxon>Agaricomycotina</taxon>
        <taxon>Agaricomycetes</taxon>
        <taxon>Agaricomycetidae</taxon>
        <taxon>Agaricales</taxon>
        <taxon>Schizophyllaceae</taxon>
        <taxon>Schizophyllum</taxon>
    </lineage>
</organism>
<dbReference type="PANTHER" id="PTHR30344">
    <property type="entry name" value="6-PHOSPHOGLUCONOLACTONASE-RELATED"/>
    <property type="match status" value="1"/>
</dbReference>
<comment type="similarity">
    <text evidence="1">Belongs to the cycloisomerase 2 family.</text>
</comment>
<dbReference type="SUPFAM" id="SSF51004">
    <property type="entry name" value="C-terminal (heme d1) domain of cytochrome cd1-nitrite reductase"/>
    <property type="match status" value="1"/>
</dbReference>
<dbReference type="PANTHER" id="PTHR30344:SF7">
    <property type="entry name" value="DUF2415 DOMAIN-CONTAINING PROTEIN"/>
    <property type="match status" value="1"/>
</dbReference>
<dbReference type="Proteomes" id="UP000007431">
    <property type="component" value="Unassembled WGS sequence"/>
</dbReference>
<dbReference type="VEuPathDB" id="FungiDB:SCHCODRAFT_02635367"/>
<sequence>MVYHILVGSYTDTIVTLAFDAEKGTLEQIGATKAGDRPSWLASYPGDDTLIYAALEGEDGQVAAFRYDREKAEGTVVAQNSTGGQAPCALWVTKDEIFASNYLPGTLAVLPITPEQPYFVGSSPQVIPFEGVGPNKERQEQSHAHYAVKIPTYNEVLVADLGADKIWRLKKEGGQYVVRGEISFAAGAGPRHFAVYEGILYTICELSDVVTAHTLPPLPKEDELLDSVPLASPPNLPAELLIPTPNATFPTPYIYVSDRNDFSPDGDLISILEPVDPSSKKLKLVTQVRSGLNHLRGLVVGGPDDKYLIAGGQNGGGVKMFERVDGGKGLKEIVAKADVELPTHFLWV</sequence>
<gene>
    <name evidence="2" type="ORF">SCHCODRAFT_16953</name>
</gene>
<dbReference type="AlphaFoldDB" id="D8QCS0"/>
<dbReference type="OMA" id="VGFHPSW"/>
<reference evidence="2 3" key="1">
    <citation type="journal article" date="2010" name="Nat. Biotechnol.">
        <title>Genome sequence of the model mushroom Schizophyllum commune.</title>
        <authorList>
            <person name="Ohm R.A."/>
            <person name="de Jong J.F."/>
            <person name="Lugones L.G."/>
            <person name="Aerts A."/>
            <person name="Kothe E."/>
            <person name="Stajich J.E."/>
            <person name="de Vries R.P."/>
            <person name="Record E."/>
            <person name="Levasseur A."/>
            <person name="Baker S.E."/>
            <person name="Bartholomew K.A."/>
            <person name="Coutinho P.M."/>
            <person name="Erdmann S."/>
            <person name="Fowler T.J."/>
            <person name="Gathman A.C."/>
            <person name="Lombard V."/>
            <person name="Henrissat B."/>
            <person name="Knabe N."/>
            <person name="Kuees U."/>
            <person name="Lilly W.W."/>
            <person name="Lindquist E."/>
            <person name="Lucas S."/>
            <person name="Magnuson J.K."/>
            <person name="Piumi F."/>
            <person name="Raudaskoski M."/>
            <person name="Salamov A."/>
            <person name="Schmutz J."/>
            <person name="Schwarze F.W.M.R."/>
            <person name="vanKuyk P.A."/>
            <person name="Horton J.S."/>
            <person name="Grigoriev I.V."/>
            <person name="Woesten H.A.B."/>
        </authorList>
    </citation>
    <scope>NUCLEOTIDE SEQUENCE [LARGE SCALE GENOMIC DNA]</scope>
    <source>
        <strain evidence="3">H4-8 / FGSC 9210</strain>
    </source>
</reference>
<dbReference type="RefSeq" id="XP_003029482.1">
    <property type="nucleotide sequence ID" value="XM_003029436.1"/>
</dbReference>
<evidence type="ECO:0000313" key="3">
    <source>
        <dbReference type="Proteomes" id="UP000007431"/>
    </source>
</evidence>
<name>D8QCS0_SCHCM</name>
<dbReference type="eggNOG" id="ENOG502S3WY">
    <property type="taxonomic scope" value="Eukaryota"/>
</dbReference>
<accession>D8QCS0</accession>
<dbReference type="GO" id="GO:0017057">
    <property type="term" value="F:6-phosphogluconolactonase activity"/>
    <property type="evidence" value="ECO:0007669"/>
    <property type="project" value="TreeGrafter"/>
</dbReference>
<dbReference type="KEGG" id="scm:SCHCO_02635367"/>
<dbReference type="InParanoid" id="D8QCS0"/>
<evidence type="ECO:0000313" key="2">
    <source>
        <dbReference type="EMBL" id="EFI94579.1"/>
    </source>
</evidence>
<dbReference type="InterPro" id="IPR019405">
    <property type="entry name" value="Lactonase_7-beta_prop"/>
</dbReference>
<dbReference type="InterPro" id="IPR011048">
    <property type="entry name" value="Haem_d1_sf"/>
</dbReference>
<keyword evidence="3" id="KW-1185">Reference proteome</keyword>
<dbReference type="InterPro" id="IPR050282">
    <property type="entry name" value="Cycloisomerase_2"/>
</dbReference>
<evidence type="ECO:0008006" key="4">
    <source>
        <dbReference type="Google" id="ProtNLM"/>
    </source>
</evidence>
<dbReference type="OrthoDB" id="9972196at2759"/>
<proteinExistence type="inferred from homology"/>
<dbReference type="Gene3D" id="2.130.10.10">
    <property type="entry name" value="YVTN repeat-like/Quinoprotein amine dehydrogenase"/>
    <property type="match status" value="1"/>
</dbReference>
<dbReference type="Pfam" id="PF10282">
    <property type="entry name" value="Lactonase"/>
    <property type="match status" value="1"/>
</dbReference>
<dbReference type="InterPro" id="IPR015943">
    <property type="entry name" value="WD40/YVTN_repeat-like_dom_sf"/>
</dbReference>
<evidence type="ECO:0000256" key="1">
    <source>
        <dbReference type="ARBA" id="ARBA00005564"/>
    </source>
</evidence>
<dbReference type="EMBL" id="GL377309">
    <property type="protein sequence ID" value="EFI94579.1"/>
    <property type="molecule type" value="Genomic_DNA"/>
</dbReference>